<comment type="caution">
    <text evidence="1">The sequence shown here is derived from an EMBL/GenBank/DDBJ whole genome shotgun (WGS) entry which is preliminary data.</text>
</comment>
<name>A0ACC2SM29_9FUNG</name>
<dbReference type="EMBL" id="QTSX02004971">
    <property type="protein sequence ID" value="KAJ9063436.1"/>
    <property type="molecule type" value="Genomic_DNA"/>
</dbReference>
<gene>
    <name evidence="1" type="ORF">DSO57_1000029</name>
</gene>
<keyword evidence="2" id="KW-1185">Reference proteome</keyword>
<dbReference type="Proteomes" id="UP001165960">
    <property type="component" value="Unassembled WGS sequence"/>
</dbReference>
<protein>
    <submittedName>
        <fullName evidence="1">Uncharacterized protein</fullName>
    </submittedName>
</protein>
<evidence type="ECO:0000313" key="1">
    <source>
        <dbReference type="EMBL" id="KAJ9063436.1"/>
    </source>
</evidence>
<reference evidence="1" key="1">
    <citation type="submission" date="2022-04" db="EMBL/GenBank/DDBJ databases">
        <title>Genome of the entomopathogenic fungus Entomophthora muscae.</title>
        <authorList>
            <person name="Elya C."/>
            <person name="Lovett B.R."/>
            <person name="Lee E."/>
            <person name="Macias A.M."/>
            <person name="Hajek A.E."/>
            <person name="De Bivort B.L."/>
            <person name="Kasson M.T."/>
            <person name="De Fine Licht H.H."/>
            <person name="Stajich J.E."/>
        </authorList>
    </citation>
    <scope>NUCLEOTIDE SEQUENCE</scope>
    <source>
        <strain evidence="1">Berkeley</strain>
    </source>
</reference>
<organism evidence="1 2">
    <name type="scientific">Entomophthora muscae</name>
    <dbReference type="NCBI Taxonomy" id="34485"/>
    <lineage>
        <taxon>Eukaryota</taxon>
        <taxon>Fungi</taxon>
        <taxon>Fungi incertae sedis</taxon>
        <taxon>Zoopagomycota</taxon>
        <taxon>Entomophthoromycotina</taxon>
        <taxon>Entomophthoromycetes</taxon>
        <taxon>Entomophthorales</taxon>
        <taxon>Entomophthoraceae</taxon>
        <taxon>Entomophthora</taxon>
    </lineage>
</organism>
<accession>A0ACC2SM29</accession>
<proteinExistence type="predicted"/>
<sequence length="103" mass="11012">MGPGLNPEPNLLQPASSEDQELSCLQSINSGEISNPANEKSLRPVSILRLVTCSSNPPSTISTNNNPPAPDARSFPEMPICDPGRPLCKIGKSTYENGPNWPK</sequence>
<feature type="non-terminal residue" evidence="1">
    <location>
        <position position="103"/>
    </location>
</feature>
<evidence type="ECO:0000313" key="2">
    <source>
        <dbReference type="Proteomes" id="UP001165960"/>
    </source>
</evidence>